<dbReference type="InterPro" id="IPR036162">
    <property type="entry name" value="Resolvase-like_N_sf"/>
</dbReference>
<dbReference type="InterPro" id="IPR009057">
    <property type="entry name" value="Homeodomain-like_sf"/>
</dbReference>
<protein>
    <submittedName>
        <fullName evidence="9">DNA resolvase</fullName>
    </submittedName>
</protein>
<gene>
    <name evidence="9" type="ORF">NBRC3278_0003</name>
</gene>
<keyword evidence="5" id="KW-0233">DNA recombination</keyword>
<dbReference type="InterPro" id="IPR006120">
    <property type="entry name" value="Resolvase_HTH_dom"/>
</dbReference>
<sequence>MRNAMKIGYARVSTVDQDAGLEAQIRDLKAAGCEKIFSEKISGTDSQRPELQEALAYIRSGDVLVVTKPDRLARSTADLLSYVQTLQSTKCGLIVLSMNGTTLDTTSPTSKLMLTMLAAVAEFERDLMLERQREGIAKAKAEGRPMGRPRTVLSKTETIRKLRQKGLSAADIARKLGIARSGVYRALETVKA</sequence>
<dbReference type="InterPro" id="IPR006119">
    <property type="entry name" value="Resolv_N"/>
</dbReference>
<reference evidence="9 10" key="1">
    <citation type="submission" date="2016-06" db="EMBL/GenBank/DDBJ databases">
        <title>Acetobacter pasteurianus NBRC 3278 whole genome sequencing project.</title>
        <authorList>
            <person name="Matsutani M."/>
            <person name="Shiwa Y."/>
            <person name="Okamoto-Kainuma A."/>
            <person name="Ishikawa M."/>
            <person name="Koizumi Y."/>
            <person name="Yoshikawa H."/>
            <person name="Yakushi T."/>
            <person name="Matsushita K."/>
        </authorList>
    </citation>
    <scope>NUCLEOTIDE SEQUENCE [LARGE SCALE GENOMIC DNA]</scope>
    <source>
        <strain evidence="9 10">NBRC 3278</strain>
    </source>
</reference>
<dbReference type="Proteomes" id="UP000287385">
    <property type="component" value="Unassembled WGS sequence"/>
</dbReference>
<keyword evidence="3" id="KW-0230">DNA invertase</keyword>
<dbReference type="FunFam" id="3.40.50.1390:FF:000001">
    <property type="entry name" value="DNA recombinase"/>
    <property type="match status" value="1"/>
</dbReference>
<keyword evidence="4" id="KW-0238">DNA-binding</keyword>
<dbReference type="PANTHER" id="PTHR30461">
    <property type="entry name" value="DNA-INVERTASE FROM LAMBDOID PROPHAGE"/>
    <property type="match status" value="1"/>
</dbReference>
<dbReference type="Gene3D" id="1.10.10.60">
    <property type="entry name" value="Homeodomain-like"/>
    <property type="match status" value="1"/>
</dbReference>
<evidence type="ECO:0000256" key="7">
    <source>
        <dbReference type="PROSITE-ProRule" id="PRU10137"/>
    </source>
</evidence>
<dbReference type="InterPro" id="IPR050639">
    <property type="entry name" value="SSR_resolvase"/>
</dbReference>
<dbReference type="SUPFAM" id="SSF46689">
    <property type="entry name" value="Homeodomain-like"/>
    <property type="match status" value="1"/>
</dbReference>
<dbReference type="PANTHER" id="PTHR30461:SF26">
    <property type="entry name" value="RESOLVASE HOMOLOG YNEB"/>
    <property type="match status" value="1"/>
</dbReference>
<dbReference type="GO" id="GO:0015074">
    <property type="term" value="P:DNA integration"/>
    <property type="evidence" value="ECO:0007669"/>
    <property type="project" value="UniProtKB-KW"/>
</dbReference>
<dbReference type="PROSITE" id="PS51736">
    <property type="entry name" value="RECOMBINASES_3"/>
    <property type="match status" value="1"/>
</dbReference>
<dbReference type="PROSITE" id="PS00397">
    <property type="entry name" value="RECOMBINASES_1"/>
    <property type="match status" value="1"/>
</dbReference>
<evidence type="ECO:0000313" key="10">
    <source>
        <dbReference type="Proteomes" id="UP000287385"/>
    </source>
</evidence>
<dbReference type="InterPro" id="IPR006118">
    <property type="entry name" value="Recombinase_CS"/>
</dbReference>
<dbReference type="GO" id="GO:0000150">
    <property type="term" value="F:DNA strand exchange activity"/>
    <property type="evidence" value="ECO:0007669"/>
    <property type="project" value="UniProtKB-KW"/>
</dbReference>
<dbReference type="SMART" id="SM00857">
    <property type="entry name" value="Resolvase"/>
    <property type="match status" value="1"/>
</dbReference>
<dbReference type="Pfam" id="PF00239">
    <property type="entry name" value="Resolvase"/>
    <property type="match status" value="1"/>
</dbReference>
<organism evidence="9 10">
    <name type="scientific">Acetobacter pasteurianus NBRC 3278</name>
    <dbReference type="NCBI Taxonomy" id="1226660"/>
    <lineage>
        <taxon>Bacteria</taxon>
        <taxon>Pseudomonadati</taxon>
        <taxon>Pseudomonadota</taxon>
        <taxon>Alphaproteobacteria</taxon>
        <taxon>Acetobacterales</taxon>
        <taxon>Acetobacteraceae</taxon>
        <taxon>Acetobacter</taxon>
    </lineage>
</organism>
<evidence type="ECO:0000313" key="9">
    <source>
        <dbReference type="EMBL" id="GCD60910.1"/>
    </source>
</evidence>
<dbReference type="CDD" id="cd03768">
    <property type="entry name" value="SR_ResInv"/>
    <property type="match status" value="1"/>
</dbReference>
<evidence type="ECO:0000256" key="1">
    <source>
        <dbReference type="ARBA" id="ARBA00009913"/>
    </source>
</evidence>
<accession>A0A401WZD7</accession>
<evidence type="ECO:0000259" key="8">
    <source>
        <dbReference type="PROSITE" id="PS51736"/>
    </source>
</evidence>
<comment type="similarity">
    <text evidence="1">Belongs to the site-specific recombinase resolvase family.</text>
</comment>
<proteinExistence type="inferred from homology"/>
<dbReference type="SUPFAM" id="SSF53041">
    <property type="entry name" value="Resolvase-like"/>
    <property type="match status" value="1"/>
</dbReference>
<keyword evidence="2" id="KW-0229">DNA integration</keyword>
<feature type="domain" description="Resolvase/invertase-type recombinase catalytic" evidence="8">
    <location>
        <begin position="5"/>
        <end position="143"/>
    </location>
</feature>
<dbReference type="EMBL" id="BDEV01000001">
    <property type="protein sequence ID" value="GCD60910.1"/>
    <property type="molecule type" value="Genomic_DNA"/>
</dbReference>
<dbReference type="Pfam" id="PF02796">
    <property type="entry name" value="HTH_7"/>
    <property type="match status" value="1"/>
</dbReference>
<dbReference type="GO" id="GO:0003677">
    <property type="term" value="F:DNA binding"/>
    <property type="evidence" value="ECO:0007669"/>
    <property type="project" value="UniProtKB-KW"/>
</dbReference>
<evidence type="ECO:0000256" key="3">
    <source>
        <dbReference type="ARBA" id="ARBA00023100"/>
    </source>
</evidence>
<dbReference type="AlphaFoldDB" id="A0A401WZD7"/>
<comment type="caution">
    <text evidence="9">The sequence shown here is derived from an EMBL/GenBank/DDBJ whole genome shotgun (WGS) entry which is preliminary data.</text>
</comment>
<evidence type="ECO:0000256" key="4">
    <source>
        <dbReference type="ARBA" id="ARBA00023125"/>
    </source>
</evidence>
<evidence type="ECO:0000256" key="5">
    <source>
        <dbReference type="ARBA" id="ARBA00023172"/>
    </source>
</evidence>
<dbReference type="Gene3D" id="3.40.50.1390">
    <property type="entry name" value="Resolvase, N-terminal catalytic domain"/>
    <property type="match status" value="1"/>
</dbReference>
<evidence type="ECO:0000256" key="2">
    <source>
        <dbReference type="ARBA" id="ARBA00022908"/>
    </source>
</evidence>
<evidence type="ECO:0000256" key="6">
    <source>
        <dbReference type="PIRSR" id="PIRSR606118-50"/>
    </source>
</evidence>
<name>A0A401WZD7_ACEPA</name>
<feature type="active site" description="O-(5'-phospho-DNA)-serine intermediate" evidence="6 7">
    <location>
        <position position="13"/>
    </location>
</feature>
<keyword evidence="10" id="KW-1185">Reference proteome</keyword>